<keyword evidence="3" id="KW-0472">Membrane</keyword>
<evidence type="ECO:0000256" key="1">
    <source>
        <dbReference type="ARBA" id="ARBA00011738"/>
    </source>
</evidence>
<gene>
    <name evidence="6" type="ORF">GCM10007108_02350</name>
</gene>
<evidence type="ECO:0000313" key="6">
    <source>
        <dbReference type="EMBL" id="GGM67849.1"/>
    </source>
</evidence>
<dbReference type="Gene3D" id="3.30.230.10">
    <property type="match status" value="1"/>
</dbReference>
<comment type="subunit">
    <text evidence="1">Homodimer.</text>
</comment>
<dbReference type="AlphaFoldDB" id="A0AA37BQ15"/>
<feature type="domain" description="Diphosphomevalonate decarboxylase-like N-terminal" evidence="5">
    <location>
        <begin position="18"/>
        <end position="161"/>
    </location>
</feature>
<dbReference type="SUPFAM" id="SSF54211">
    <property type="entry name" value="Ribosomal protein S5 domain 2-like"/>
    <property type="match status" value="1"/>
</dbReference>
<dbReference type="InterPro" id="IPR053859">
    <property type="entry name" value="MVD-like_N"/>
</dbReference>
<keyword evidence="2" id="KW-0414">Isoprene biosynthesis</keyword>
<feature type="domain" description="Mevalonate-3-kinase C-terminal" evidence="4">
    <location>
        <begin position="192"/>
        <end position="291"/>
    </location>
</feature>
<dbReference type="EMBL" id="BMNY01000001">
    <property type="protein sequence ID" value="GGM67849.1"/>
    <property type="molecule type" value="Genomic_DNA"/>
</dbReference>
<dbReference type="GO" id="GO:0008299">
    <property type="term" value="P:isoprenoid biosynthetic process"/>
    <property type="evidence" value="ECO:0007669"/>
    <property type="project" value="UniProtKB-KW"/>
</dbReference>
<dbReference type="Gene3D" id="3.30.70.890">
    <property type="entry name" value="GHMP kinase, C-terminal domain"/>
    <property type="match status" value="1"/>
</dbReference>
<evidence type="ECO:0008006" key="8">
    <source>
        <dbReference type="Google" id="ProtNLM"/>
    </source>
</evidence>
<protein>
    <recommendedName>
        <fullName evidence="8">Diphosphomevalonate decarboxylase</fullName>
    </recommendedName>
</protein>
<keyword evidence="3" id="KW-1133">Transmembrane helix</keyword>
<sequence length="324" mass="35411">MQITGRMDPKGQANWAVAYPTIGIILLGGISDPMRRRPLHLSAGIAYTSDDGRTMVRTRLFYASPRRGTVNGAEIDASSPRSPFRLIDRYAKYIDGAERVSFESENVNVISGSSDGAAAAFGLCLSSASGGSLSLAEMEDDLRMISESVGRSLFGGLTITDPDKGLRTERLLDARDFSQYRIIACRFSEKRNPSDAIHSSVVRNSGYQKRVESTREKGRTLRELAASRDIEGIFELAMGDTDEYHRLVEASGVHVITDGMRALMSRVRELRREVWCTYIVTGGTNVFVPARKGDVPELVSALEPMCSGVEVLRVAGPPHFSGPS</sequence>
<evidence type="ECO:0000313" key="7">
    <source>
        <dbReference type="Proteomes" id="UP000632195"/>
    </source>
</evidence>
<evidence type="ECO:0000256" key="2">
    <source>
        <dbReference type="ARBA" id="ARBA00023229"/>
    </source>
</evidence>
<evidence type="ECO:0000259" key="4">
    <source>
        <dbReference type="Pfam" id="PF21433"/>
    </source>
</evidence>
<dbReference type="Proteomes" id="UP000632195">
    <property type="component" value="Unassembled WGS sequence"/>
</dbReference>
<dbReference type="InterPro" id="IPR048470">
    <property type="entry name" value="M3K_C"/>
</dbReference>
<dbReference type="InterPro" id="IPR048471">
    <property type="entry name" value="M3K"/>
</dbReference>
<comment type="caution">
    <text evidence="6">The sequence shown here is derived from an EMBL/GenBank/DDBJ whole genome shotgun (WGS) entry which is preliminary data.</text>
</comment>
<evidence type="ECO:0000259" key="5">
    <source>
        <dbReference type="Pfam" id="PF22700"/>
    </source>
</evidence>
<proteinExistence type="predicted"/>
<dbReference type="Pfam" id="PF21433">
    <property type="entry name" value="M3K_C"/>
    <property type="match status" value="1"/>
</dbReference>
<accession>A0AA37BQ15</accession>
<reference evidence="6" key="1">
    <citation type="journal article" date="2014" name="Int. J. Syst. Evol. Microbiol.">
        <title>Complete genome sequence of Corynebacterium casei LMG S-19264T (=DSM 44701T), isolated from a smear-ripened cheese.</title>
        <authorList>
            <consortium name="US DOE Joint Genome Institute (JGI-PGF)"/>
            <person name="Walter F."/>
            <person name="Albersmeier A."/>
            <person name="Kalinowski J."/>
            <person name="Ruckert C."/>
        </authorList>
    </citation>
    <scope>NUCLEOTIDE SEQUENCE</scope>
    <source>
        <strain evidence="6">JCM 13583</strain>
    </source>
</reference>
<organism evidence="6 7">
    <name type="scientific">Thermogymnomonas acidicola</name>
    <dbReference type="NCBI Taxonomy" id="399579"/>
    <lineage>
        <taxon>Archaea</taxon>
        <taxon>Methanobacteriati</taxon>
        <taxon>Thermoplasmatota</taxon>
        <taxon>Thermoplasmata</taxon>
        <taxon>Thermoplasmatales</taxon>
        <taxon>Thermogymnomonas</taxon>
    </lineage>
</organism>
<dbReference type="InterPro" id="IPR020568">
    <property type="entry name" value="Ribosomal_Su5_D2-typ_SF"/>
</dbReference>
<dbReference type="InterPro" id="IPR036554">
    <property type="entry name" value="GHMP_kinase_C_sf"/>
</dbReference>
<dbReference type="InterPro" id="IPR014721">
    <property type="entry name" value="Ribsml_uS5_D2-typ_fold_subgr"/>
</dbReference>
<name>A0AA37BQ15_9ARCH</name>
<keyword evidence="3" id="KW-0812">Transmembrane</keyword>
<dbReference type="Pfam" id="PF22700">
    <property type="entry name" value="MVD-like_N"/>
    <property type="match status" value="1"/>
</dbReference>
<evidence type="ECO:0000256" key="3">
    <source>
        <dbReference type="SAM" id="Phobius"/>
    </source>
</evidence>
<dbReference type="SUPFAM" id="SSF55060">
    <property type="entry name" value="GHMP Kinase, C-terminal domain"/>
    <property type="match status" value="1"/>
</dbReference>
<feature type="transmembrane region" description="Helical" evidence="3">
    <location>
        <begin position="12"/>
        <end position="30"/>
    </location>
</feature>
<keyword evidence="7" id="KW-1185">Reference proteome</keyword>
<dbReference type="NCBIfam" id="NF040848">
    <property type="entry name" value="mev_kinase"/>
    <property type="match status" value="1"/>
</dbReference>
<reference evidence="6" key="2">
    <citation type="submission" date="2022-09" db="EMBL/GenBank/DDBJ databases">
        <authorList>
            <person name="Sun Q."/>
            <person name="Ohkuma M."/>
        </authorList>
    </citation>
    <scope>NUCLEOTIDE SEQUENCE</scope>
    <source>
        <strain evidence="6">JCM 13583</strain>
    </source>
</reference>